<evidence type="ECO:0000313" key="3">
    <source>
        <dbReference type="EMBL" id="MBE1584511.1"/>
    </source>
</evidence>
<evidence type="ECO:0000259" key="2">
    <source>
        <dbReference type="Pfam" id="PF08327"/>
    </source>
</evidence>
<dbReference type="SUPFAM" id="SSF55961">
    <property type="entry name" value="Bet v1-like"/>
    <property type="match status" value="1"/>
</dbReference>
<accession>A0ABR9LV28</accession>
<dbReference type="Gene3D" id="3.30.530.20">
    <property type="match status" value="1"/>
</dbReference>
<dbReference type="RefSeq" id="WP_192785423.1">
    <property type="nucleotide sequence ID" value="NZ_JADBEK010000001.1"/>
</dbReference>
<dbReference type="InterPro" id="IPR013538">
    <property type="entry name" value="ASHA1/2-like_C"/>
</dbReference>
<keyword evidence="4" id="KW-1185">Reference proteome</keyword>
<comment type="similarity">
    <text evidence="1">Belongs to the AHA1 family.</text>
</comment>
<dbReference type="InterPro" id="IPR023393">
    <property type="entry name" value="START-like_dom_sf"/>
</dbReference>
<proteinExistence type="inferred from homology"/>
<name>A0ABR9LV28_9ACTN</name>
<sequence>MNAVTNPITAETTLSRVYSAAPEEVFAAWTEPARLSRWFGPHGFTTPEATVSLDVRPGGQWSALLVSPEGNEAPLSGSYWEVDRPARLVLTTGDPNNTDGLPASVVTVTLTAVDEVTRLEFHQAGVNTDQAHADGAKAGWEQFLDRLGHLFGPAGAARDDS</sequence>
<gene>
    <name evidence="3" type="ORF">H4W80_002769</name>
</gene>
<protein>
    <submittedName>
        <fullName evidence="3">Uncharacterized protein YndB with AHSA1/START domain</fullName>
    </submittedName>
</protein>
<dbReference type="EMBL" id="JADBEK010000001">
    <property type="protein sequence ID" value="MBE1584511.1"/>
    <property type="molecule type" value="Genomic_DNA"/>
</dbReference>
<feature type="domain" description="Activator of Hsp90 ATPase homologue 1/2-like C-terminal" evidence="2">
    <location>
        <begin position="20"/>
        <end position="151"/>
    </location>
</feature>
<organism evidence="3 4">
    <name type="scientific">Nonomuraea angiospora</name>
    <dbReference type="NCBI Taxonomy" id="46172"/>
    <lineage>
        <taxon>Bacteria</taxon>
        <taxon>Bacillati</taxon>
        <taxon>Actinomycetota</taxon>
        <taxon>Actinomycetes</taxon>
        <taxon>Streptosporangiales</taxon>
        <taxon>Streptosporangiaceae</taxon>
        <taxon>Nonomuraea</taxon>
    </lineage>
</organism>
<evidence type="ECO:0000313" key="4">
    <source>
        <dbReference type="Proteomes" id="UP000633509"/>
    </source>
</evidence>
<evidence type="ECO:0000256" key="1">
    <source>
        <dbReference type="ARBA" id="ARBA00006817"/>
    </source>
</evidence>
<dbReference type="Proteomes" id="UP000633509">
    <property type="component" value="Unassembled WGS sequence"/>
</dbReference>
<dbReference type="Pfam" id="PF08327">
    <property type="entry name" value="AHSA1"/>
    <property type="match status" value="1"/>
</dbReference>
<comment type="caution">
    <text evidence="3">The sequence shown here is derived from an EMBL/GenBank/DDBJ whole genome shotgun (WGS) entry which is preliminary data.</text>
</comment>
<dbReference type="CDD" id="cd07814">
    <property type="entry name" value="SRPBCC_CalC_Aha1-like"/>
    <property type="match status" value="1"/>
</dbReference>
<reference evidence="3 4" key="1">
    <citation type="submission" date="2020-10" db="EMBL/GenBank/DDBJ databases">
        <title>Sequencing the genomes of 1000 actinobacteria strains.</title>
        <authorList>
            <person name="Klenk H.-P."/>
        </authorList>
    </citation>
    <scope>NUCLEOTIDE SEQUENCE [LARGE SCALE GENOMIC DNA]</scope>
    <source>
        <strain evidence="3 4">DSM 43173</strain>
    </source>
</reference>